<dbReference type="InterPro" id="IPR032808">
    <property type="entry name" value="DoxX"/>
</dbReference>
<keyword evidence="3 5" id="KW-1133">Transmembrane helix</keyword>
<name>A0ABW5NT08_9FLAO</name>
<sequence length="126" mass="14117">MKNKIIFVVSLLFGLLFIVFGLNKFLNFMPPPPEMPEHLMKVMGAFMTIGWLMPLVGIAEVVGGILFIIPKTRAFAAVMVFPVMVGIMLTNTVTDTSGLPIALVFFVINLWVLYENRSKYAPMFTE</sequence>
<gene>
    <name evidence="6" type="ORF">ACFSR3_07255</name>
</gene>
<keyword evidence="2 5" id="KW-0812">Transmembrane</keyword>
<evidence type="ECO:0000256" key="2">
    <source>
        <dbReference type="ARBA" id="ARBA00022692"/>
    </source>
</evidence>
<proteinExistence type="predicted"/>
<keyword evidence="4 5" id="KW-0472">Membrane</keyword>
<reference evidence="7" key="1">
    <citation type="journal article" date="2019" name="Int. J. Syst. Evol. Microbiol.">
        <title>The Global Catalogue of Microorganisms (GCM) 10K type strain sequencing project: providing services to taxonomists for standard genome sequencing and annotation.</title>
        <authorList>
            <consortium name="The Broad Institute Genomics Platform"/>
            <consortium name="The Broad Institute Genome Sequencing Center for Infectious Disease"/>
            <person name="Wu L."/>
            <person name="Ma J."/>
        </authorList>
    </citation>
    <scope>NUCLEOTIDE SEQUENCE [LARGE SCALE GENOMIC DNA]</scope>
    <source>
        <strain evidence="7">KCTC 42107</strain>
    </source>
</reference>
<evidence type="ECO:0000256" key="4">
    <source>
        <dbReference type="ARBA" id="ARBA00023136"/>
    </source>
</evidence>
<feature type="transmembrane region" description="Helical" evidence="5">
    <location>
        <begin position="45"/>
        <end position="67"/>
    </location>
</feature>
<feature type="transmembrane region" description="Helical" evidence="5">
    <location>
        <begin position="97"/>
        <end position="114"/>
    </location>
</feature>
<dbReference type="Proteomes" id="UP001597480">
    <property type="component" value="Unassembled WGS sequence"/>
</dbReference>
<feature type="transmembrane region" description="Helical" evidence="5">
    <location>
        <begin position="74"/>
        <end position="91"/>
    </location>
</feature>
<evidence type="ECO:0000313" key="6">
    <source>
        <dbReference type="EMBL" id="MFD2601848.1"/>
    </source>
</evidence>
<dbReference type="Pfam" id="PF07681">
    <property type="entry name" value="DoxX"/>
    <property type="match status" value="1"/>
</dbReference>
<comment type="subcellular location">
    <subcellularLocation>
        <location evidence="1">Membrane</location>
        <topology evidence="1">Multi-pass membrane protein</topology>
    </subcellularLocation>
</comment>
<comment type="caution">
    <text evidence="6">The sequence shown here is derived from an EMBL/GenBank/DDBJ whole genome shotgun (WGS) entry which is preliminary data.</text>
</comment>
<dbReference type="RefSeq" id="WP_379820364.1">
    <property type="nucleotide sequence ID" value="NZ_JBHUMD010000007.1"/>
</dbReference>
<protein>
    <submittedName>
        <fullName evidence="6">DoxX family membrane protein</fullName>
    </submittedName>
</protein>
<keyword evidence="7" id="KW-1185">Reference proteome</keyword>
<dbReference type="EMBL" id="JBHUMD010000007">
    <property type="protein sequence ID" value="MFD2601848.1"/>
    <property type="molecule type" value="Genomic_DNA"/>
</dbReference>
<evidence type="ECO:0000313" key="7">
    <source>
        <dbReference type="Proteomes" id="UP001597480"/>
    </source>
</evidence>
<evidence type="ECO:0000256" key="3">
    <source>
        <dbReference type="ARBA" id="ARBA00022989"/>
    </source>
</evidence>
<organism evidence="6 7">
    <name type="scientific">Flavobacterium suzhouense</name>
    <dbReference type="NCBI Taxonomy" id="1529638"/>
    <lineage>
        <taxon>Bacteria</taxon>
        <taxon>Pseudomonadati</taxon>
        <taxon>Bacteroidota</taxon>
        <taxon>Flavobacteriia</taxon>
        <taxon>Flavobacteriales</taxon>
        <taxon>Flavobacteriaceae</taxon>
        <taxon>Flavobacterium</taxon>
    </lineage>
</organism>
<evidence type="ECO:0000256" key="5">
    <source>
        <dbReference type="SAM" id="Phobius"/>
    </source>
</evidence>
<accession>A0ABW5NT08</accession>
<evidence type="ECO:0000256" key="1">
    <source>
        <dbReference type="ARBA" id="ARBA00004141"/>
    </source>
</evidence>